<reference evidence="1 2" key="1">
    <citation type="submission" date="2016-10" db="EMBL/GenBank/DDBJ databases">
        <title>Silvanigrella aquatica sp. nov., isolated from a freshwater lake located in the Black Forest, Germany, description of Silvanigrellaceae fam. nov., Silvanigrellales ord. nov., reclassification of the order Bdellovibrionales in the class Oligoflexia, reclassification of the families Bacteriovoracaceae and Halobacteriovoraceae in the new order Bacteriovoracales ord. nov., and reclassification of the family Pseudobacteriovoracaceae in the order Oligoflexiales.</title>
        <authorList>
            <person name="Hahn M.W."/>
            <person name="Schmidt J."/>
            <person name="Koll U."/>
            <person name="Rohde M."/>
            <person name="Verbag S."/>
            <person name="Pitt A."/>
            <person name="Nakai R."/>
            <person name="Naganuma T."/>
            <person name="Lang E."/>
        </authorList>
    </citation>
    <scope>NUCLEOTIDE SEQUENCE [LARGE SCALE GENOMIC DNA]</scope>
    <source>
        <strain evidence="1 2">MWH-Nonnen-W8red</strain>
        <plasmid evidence="2">Plasmid pnonnen2</plasmid>
    </source>
</reference>
<dbReference type="Pfam" id="PF13604">
    <property type="entry name" value="AAA_30"/>
    <property type="match status" value="1"/>
</dbReference>
<sequence length="697" mass="79390">MEAVVISKSLDSYTYEKIKIYINDYLKNNAVQVGELSKKEFITKDSLALENKTIEILKRGHHSFESICTKEESANIIEKIHNKSLSDKKGGLNKGQQEAINTLLTSNDRILAWQGVAGAGKTFSLYSATRVAMEKGYKIKALAPGSDAAKNLAAEAKLSESATVASLLVKESKINRAEGKELWVVDEAGMLSAKDAEELLKKAEIENARILLVGDVKQLSSVGAGNPFKQLQSSGMETAHLTQGMRQRDKNMKKSVDLIADKKFTDGLDILEKTGKIYEKNKEEIIASMAIDYLSLSKEQIKKSLFISSTNYEKQEITNLIRSELKTKNELKNTVEIKTYSSRDLNEFSLRYSNSYEIGDILILNKAGQGLKANTAYKIENINNIKNTITVSCDNKLKELKLGSLKCNLFQEKSMEICEGDRIKWTKNHVSNSENKEKRLNGQYLNVKQIDKENMTAIVEYESGKFEKINLNEKHYIDYSYVTTVFSSQGRTCEKVYASLTNVDSENFYVAVSRAEYDCKLYTHDKDNLYKKVNVSGVNETAHEKIGALKNSNLDEEKEVLKNKNKIQLKEYNEKQVESIKIMRKIKEKSFEILYKLNLEPNGNTISKLKNEDRNNFDIIKKELDSKVNSLLNIKNNYQRMNLNLDTLKETYSLKVAEISKEMQKNIYHQLNNNIDNKIKNDIINVEKNKIKRKLRM</sequence>
<geneLocation type="plasmid" evidence="2">
    <name>pnonnen2</name>
</geneLocation>
<dbReference type="AlphaFoldDB" id="A0A1L4D4Z6"/>
<dbReference type="SUPFAM" id="SSF52540">
    <property type="entry name" value="P-loop containing nucleoside triphosphate hydrolases"/>
    <property type="match status" value="2"/>
</dbReference>
<dbReference type="KEGG" id="saqi:AXG55_14700"/>
<organism evidence="1 2">
    <name type="scientific">Silvanigrella aquatica</name>
    <dbReference type="NCBI Taxonomy" id="1915309"/>
    <lineage>
        <taxon>Bacteria</taxon>
        <taxon>Pseudomonadati</taxon>
        <taxon>Bdellovibrionota</taxon>
        <taxon>Oligoflexia</taxon>
        <taxon>Silvanigrellales</taxon>
        <taxon>Silvanigrellaceae</taxon>
        <taxon>Silvanigrella</taxon>
    </lineage>
</organism>
<evidence type="ECO:0008006" key="3">
    <source>
        <dbReference type="Google" id="ProtNLM"/>
    </source>
</evidence>
<dbReference type="EMBL" id="CP017836">
    <property type="protein sequence ID" value="APJ05268.1"/>
    <property type="molecule type" value="Genomic_DNA"/>
</dbReference>
<proteinExistence type="predicted"/>
<keyword evidence="1" id="KW-0614">Plasmid</keyword>
<protein>
    <recommendedName>
        <fullName evidence="3">UvrD-like helicase C-terminal domain-containing protein</fullName>
    </recommendedName>
</protein>
<dbReference type="InterPro" id="IPR027417">
    <property type="entry name" value="P-loop_NTPase"/>
</dbReference>
<evidence type="ECO:0000313" key="1">
    <source>
        <dbReference type="EMBL" id="APJ05268.1"/>
    </source>
</evidence>
<dbReference type="Proteomes" id="UP000184731">
    <property type="component" value="Plasmid pnonnen2"/>
</dbReference>
<accession>A0A1L4D4Z6</accession>
<keyword evidence="2" id="KW-1185">Reference proteome</keyword>
<evidence type="ECO:0000313" key="2">
    <source>
        <dbReference type="Proteomes" id="UP000184731"/>
    </source>
</evidence>
<gene>
    <name evidence="1" type="ORF">AXG55_14700</name>
</gene>
<name>A0A1L4D4Z6_9BACT</name>
<dbReference type="CDD" id="cd17933">
    <property type="entry name" value="DEXSc_RecD-like"/>
    <property type="match status" value="1"/>
</dbReference>
<dbReference type="Gene3D" id="3.40.50.300">
    <property type="entry name" value="P-loop containing nucleotide triphosphate hydrolases"/>
    <property type="match status" value="2"/>
</dbReference>
<dbReference type="RefSeq" id="WP_233231456.1">
    <property type="nucleotide sequence ID" value="NZ_CP017836.1"/>
</dbReference>